<dbReference type="InterPro" id="IPR001638">
    <property type="entry name" value="Solute-binding_3/MltF_N"/>
</dbReference>
<dbReference type="InterPro" id="IPR004358">
    <property type="entry name" value="Sig_transdc_His_kin-like_C"/>
</dbReference>
<evidence type="ECO:0000256" key="13">
    <source>
        <dbReference type="ARBA" id="ARBA00048179"/>
    </source>
</evidence>
<dbReference type="Pfam" id="PF09084">
    <property type="entry name" value="NMT1"/>
    <property type="match status" value="1"/>
</dbReference>
<dbReference type="GO" id="GO:0009228">
    <property type="term" value="P:thiamine biosynthetic process"/>
    <property type="evidence" value="ECO:0007669"/>
    <property type="project" value="UniProtKB-KW"/>
</dbReference>
<dbReference type="SMART" id="SM00387">
    <property type="entry name" value="HATPase_c"/>
    <property type="match status" value="1"/>
</dbReference>
<evidence type="ECO:0000256" key="4">
    <source>
        <dbReference type="ARBA" id="ARBA00009406"/>
    </source>
</evidence>
<dbReference type="InterPro" id="IPR035965">
    <property type="entry name" value="PAS-like_dom_sf"/>
</dbReference>
<dbReference type="InterPro" id="IPR027939">
    <property type="entry name" value="NMT1/THI5"/>
</dbReference>
<dbReference type="CDD" id="cd00130">
    <property type="entry name" value="PAS"/>
    <property type="match status" value="1"/>
</dbReference>
<dbReference type="Gene3D" id="3.30.450.20">
    <property type="entry name" value="PAS domain"/>
    <property type="match status" value="1"/>
</dbReference>
<dbReference type="SMART" id="SM00062">
    <property type="entry name" value="PBPb"/>
    <property type="match status" value="1"/>
</dbReference>
<dbReference type="CDD" id="cd13708">
    <property type="entry name" value="PBP2_BvgS_like_1"/>
    <property type="match status" value="1"/>
</dbReference>
<evidence type="ECO:0000256" key="10">
    <source>
        <dbReference type="ARBA" id="ARBA00022977"/>
    </source>
</evidence>
<proteinExistence type="inferred from homology"/>
<dbReference type="InterPro" id="IPR015168">
    <property type="entry name" value="SsuA/THI5"/>
</dbReference>
<dbReference type="SUPFAM" id="SSF53850">
    <property type="entry name" value="Periplasmic binding protein-like II"/>
    <property type="match status" value="2"/>
</dbReference>
<dbReference type="RefSeq" id="WP_129013766.1">
    <property type="nucleotide sequence ID" value="NZ_CBCSEI010000010.1"/>
</dbReference>
<evidence type="ECO:0000256" key="2">
    <source>
        <dbReference type="ARBA" id="ARBA00003469"/>
    </source>
</evidence>
<dbReference type="PANTHER" id="PTHR31528">
    <property type="entry name" value="4-AMINO-5-HYDROXYMETHYL-2-METHYLPYRIMIDINE PHOSPHATE SYNTHASE THI11-RELATED"/>
    <property type="match status" value="1"/>
</dbReference>
<organism evidence="14 15">
    <name type="scientific">Arcobacter cloacae</name>
    <dbReference type="NCBI Taxonomy" id="1054034"/>
    <lineage>
        <taxon>Bacteria</taxon>
        <taxon>Pseudomonadati</taxon>
        <taxon>Campylobacterota</taxon>
        <taxon>Epsilonproteobacteria</taxon>
        <taxon>Campylobacterales</taxon>
        <taxon>Arcobacteraceae</taxon>
        <taxon>Arcobacter</taxon>
    </lineage>
</organism>
<comment type="catalytic activity">
    <reaction evidence="1">
        <text>ATP + protein L-histidine = ADP + protein N-phospho-L-histidine.</text>
        <dbReference type="EC" id="2.7.13.3"/>
    </reaction>
</comment>
<evidence type="ECO:0000256" key="8">
    <source>
        <dbReference type="ARBA" id="ARBA00022723"/>
    </source>
</evidence>
<comment type="function">
    <text evidence="2">Responsible for the formation of the pyrimidine heterocycle in the thiamine biosynthesis pathway. Catalyzes the formation of hydroxymethylpyrimidine phosphate (HMP-P) from histidine and pyridoxal phosphate (PLP). The protein uses PLP and the active site histidine to form HMP-P, generating an inactive enzyme. The enzyme can only undergo a single turnover, which suggests it is a suicide enzyme.</text>
</comment>
<evidence type="ECO:0000256" key="3">
    <source>
        <dbReference type="ARBA" id="ARBA00004948"/>
    </source>
</evidence>
<accession>A0A6M8NTD6</accession>
<keyword evidence="10" id="KW-0784">Thiamine biosynthesis</keyword>
<dbReference type="PRINTS" id="PR00344">
    <property type="entry name" value="BCTRLSENSOR"/>
</dbReference>
<evidence type="ECO:0000313" key="14">
    <source>
        <dbReference type="EMBL" id="RXI40441.1"/>
    </source>
</evidence>
<dbReference type="PROSITE" id="PS50112">
    <property type="entry name" value="PAS"/>
    <property type="match status" value="1"/>
</dbReference>
<evidence type="ECO:0000256" key="1">
    <source>
        <dbReference type="ARBA" id="ARBA00000085"/>
    </source>
</evidence>
<evidence type="ECO:0000256" key="9">
    <source>
        <dbReference type="ARBA" id="ARBA00022898"/>
    </source>
</evidence>
<sequence length="987" mass="114746">MKYFLLIFYGFILNLYSNNLDTPKLEKIKLQLQWKHQFEFAGFYAAKEKGFYKDLGLDVEFIEFTPELNIVDQVINGNADYGLTYSSLIVDYMKGSPLIFVANFFKQSPLVLVTQKNIYTPADLKNKKIMGLLDSSHKQTVLEMLDKFDISKNDFKNIPREFGLESFINKKVDAISVFTTNEIYILNKLGVKYNILDPAAFGTKFYDLNLFTTKSELVNNPIRVENLKKASIKGWEYALANKEEIANIIIEKYNTQNKSKEALLFEANQIEYLMLSNIYPIGSIDLERVQIISDSFAQILLMPKETKEKLEAFIHKKEIHSIELSKNQKEYLENKKVLNFCIDPNWLPLEKIENGKHIGISAEFIQLISERIGTPFHLIQTNNWTESLDKIKKKECDILALAEQTPSRKKYLNFTTPYVKMPLVIATKSGLPFINNFNELEDKVLGIVKNYSMVELLKDKYPNINLVEIDSIEEGLKLVSQEKIFGFLDNLMSINHEIQKNNIPDVSITGQFSENFFLSIASRNDENILNEILEKALLSIDNKSRMNFIEKWNNIKYELKTDYQLILQTIFFGIVLISVFIYWNLKLTQEIKKKELIQKKLKESEEKFRTLFDIAPVLLDAFDKDGKVILWNKECEKVFGYSFEEIRKEKNPLSLFYPDPLVQKKIFDNFNSDEENIYKEWTPLTKDGRKLITKWANIKLPNNDILHIGFDITQQRNNENSLYKAKQQLEMLNNSLEEKIKDEIQKNTKQQLMLMQQSKLAQMGEMIENIAHQWRQPLAQVNSSVLLIDVELKKNRFQNEIIENKLFEIESLTSYMSKTIDDFKNFFDPNKKKSIFKVEESILKAKNILKGRIKEFHINLIISVEEELKIYSYLEELQQVILIVLNNAIDAIILNKVSNPKILINSYSKDSDIIISIKDNAFGIDPKIIDKIFEPYFTTKQKSRGTGLGLYISKMIIEDGLNGLLDVENEKDGACFKIKIPKGEYNV</sequence>
<comment type="subunit">
    <text evidence="5">Homodimer.</text>
</comment>
<dbReference type="SUPFAM" id="SSF55785">
    <property type="entry name" value="PYP-like sensor domain (PAS domain)"/>
    <property type="match status" value="1"/>
</dbReference>
<dbReference type="InterPro" id="IPR036890">
    <property type="entry name" value="HATPase_C_sf"/>
</dbReference>
<dbReference type="GO" id="GO:0046872">
    <property type="term" value="F:metal ion binding"/>
    <property type="evidence" value="ECO:0007669"/>
    <property type="project" value="UniProtKB-KW"/>
</dbReference>
<evidence type="ECO:0000256" key="5">
    <source>
        <dbReference type="ARBA" id="ARBA00011738"/>
    </source>
</evidence>
<dbReference type="Pfam" id="PF02518">
    <property type="entry name" value="HATPase_c"/>
    <property type="match status" value="1"/>
</dbReference>
<dbReference type="NCBIfam" id="TIGR00229">
    <property type="entry name" value="sensory_box"/>
    <property type="match status" value="1"/>
</dbReference>
<keyword evidence="7" id="KW-0808">Transferase</keyword>
<dbReference type="PANTHER" id="PTHR31528:SF1">
    <property type="entry name" value="4-AMINO-5-HYDROXYMETHYL-2-METHYLPYRIMIDINE PHOSPHATE SYNTHASE THI11-RELATED"/>
    <property type="match status" value="1"/>
</dbReference>
<dbReference type="Gene3D" id="3.40.190.10">
    <property type="entry name" value="Periplasmic binding protein-like II"/>
    <property type="match status" value="4"/>
</dbReference>
<keyword evidence="11" id="KW-0408">Iron</keyword>
<dbReference type="EC" id="2.7.13.3" evidence="6"/>
<dbReference type="PROSITE" id="PS50109">
    <property type="entry name" value="HIS_KIN"/>
    <property type="match status" value="1"/>
</dbReference>
<evidence type="ECO:0000256" key="6">
    <source>
        <dbReference type="ARBA" id="ARBA00012438"/>
    </source>
</evidence>
<evidence type="ECO:0000313" key="15">
    <source>
        <dbReference type="Proteomes" id="UP000290378"/>
    </source>
</evidence>
<dbReference type="AlphaFoldDB" id="A0A6M8NTD6"/>
<comment type="similarity">
    <text evidence="4">Belongs to the NMT1/THI5 family.</text>
</comment>
<dbReference type="SUPFAM" id="SSF55874">
    <property type="entry name" value="ATPase domain of HSP90 chaperone/DNA topoisomerase II/histidine kinase"/>
    <property type="match status" value="1"/>
</dbReference>
<evidence type="ECO:0000256" key="7">
    <source>
        <dbReference type="ARBA" id="ARBA00022679"/>
    </source>
</evidence>
<evidence type="ECO:0000256" key="11">
    <source>
        <dbReference type="ARBA" id="ARBA00023004"/>
    </source>
</evidence>
<dbReference type="Proteomes" id="UP000290378">
    <property type="component" value="Unassembled WGS sequence"/>
</dbReference>
<protein>
    <recommendedName>
        <fullName evidence="6">histidine kinase</fullName>
        <ecNumber evidence="6">2.7.13.3</ecNumber>
    </recommendedName>
    <alternativeName>
        <fullName evidence="12">Thiamine pyrimidine synthase</fullName>
    </alternativeName>
</protein>
<gene>
    <name evidence="14" type="ORF">CP963_08605</name>
</gene>
<dbReference type="GO" id="GO:0004673">
    <property type="term" value="F:protein histidine kinase activity"/>
    <property type="evidence" value="ECO:0007669"/>
    <property type="project" value="UniProtKB-EC"/>
</dbReference>
<name>A0A6M8NTD6_9BACT</name>
<dbReference type="InterPro" id="IPR000014">
    <property type="entry name" value="PAS"/>
</dbReference>
<keyword evidence="15" id="KW-1185">Reference proteome</keyword>
<dbReference type="Pfam" id="PF00497">
    <property type="entry name" value="SBP_bac_3"/>
    <property type="match status" value="1"/>
</dbReference>
<dbReference type="InterPro" id="IPR005467">
    <property type="entry name" value="His_kinase_dom"/>
</dbReference>
<comment type="catalytic activity">
    <reaction evidence="13">
        <text>N(6)-(pyridoxal phosphate)-L-lysyl-[4-amino-5-hydroxymethyl-2-methylpyrimidine phosphate synthase] + L-histidyl-[4-amino-5-hydroxymethyl-2-methylpyrimidine phosphate synthase] + 2 Fe(3+) + 4 H2O = L-lysyl-[4-amino-5-hydroxymethyl-2-methylpyrimidine phosphate synthase] + (2S)-2-amino-5-hydroxy-4-oxopentanoyl-[4-amino-5-hydroxymethyl-2-methylpyrimidine phosphate synthase] + 4-amino-2-methyl-5-(phosphooxymethyl)pyrimidine + 3-oxopropanoate + 2 Fe(2+) + 2 H(+)</text>
        <dbReference type="Rhea" id="RHEA:65756"/>
        <dbReference type="Rhea" id="RHEA-COMP:16892"/>
        <dbReference type="Rhea" id="RHEA-COMP:16893"/>
        <dbReference type="Rhea" id="RHEA-COMP:16894"/>
        <dbReference type="Rhea" id="RHEA-COMP:16895"/>
        <dbReference type="ChEBI" id="CHEBI:15377"/>
        <dbReference type="ChEBI" id="CHEBI:15378"/>
        <dbReference type="ChEBI" id="CHEBI:29033"/>
        <dbReference type="ChEBI" id="CHEBI:29034"/>
        <dbReference type="ChEBI" id="CHEBI:29969"/>
        <dbReference type="ChEBI" id="CHEBI:29979"/>
        <dbReference type="ChEBI" id="CHEBI:33190"/>
        <dbReference type="ChEBI" id="CHEBI:58354"/>
        <dbReference type="ChEBI" id="CHEBI:143915"/>
        <dbReference type="ChEBI" id="CHEBI:157692"/>
    </reaction>
    <physiologicalReaction direction="left-to-right" evidence="13">
        <dbReference type="Rhea" id="RHEA:65757"/>
    </physiologicalReaction>
</comment>
<reference evidence="14 15" key="1">
    <citation type="submission" date="2017-09" db="EMBL/GenBank/DDBJ databases">
        <title>Genomics of the genus Arcobacter.</title>
        <authorList>
            <person name="Perez-Cataluna A."/>
            <person name="Figueras M.J."/>
            <person name="Salas-Masso N."/>
        </authorList>
    </citation>
    <scope>NUCLEOTIDE SEQUENCE [LARGE SCALE GENOMIC DNA]</scope>
    <source>
        <strain evidence="14 15">CECT 7834</strain>
    </source>
</reference>
<dbReference type="InterPro" id="IPR003594">
    <property type="entry name" value="HATPase_dom"/>
</dbReference>
<evidence type="ECO:0000256" key="12">
    <source>
        <dbReference type="ARBA" id="ARBA00033171"/>
    </source>
</evidence>
<keyword evidence="8" id="KW-0479">Metal-binding</keyword>
<comment type="caution">
    <text evidence="14">The sequence shown here is derived from an EMBL/GenBank/DDBJ whole genome shotgun (WGS) entry which is preliminary data.</text>
</comment>
<dbReference type="Gene3D" id="3.30.565.10">
    <property type="entry name" value="Histidine kinase-like ATPase, C-terminal domain"/>
    <property type="match status" value="1"/>
</dbReference>
<dbReference type="EMBL" id="NXII01000010">
    <property type="protein sequence ID" value="RXI40441.1"/>
    <property type="molecule type" value="Genomic_DNA"/>
</dbReference>
<comment type="pathway">
    <text evidence="3">Cofactor biosynthesis; thiamine diphosphate biosynthesis.</text>
</comment>
<dbReference type="Gene3D" id="1.10.287.130">
    <property type="match status" value="1"/>
</dbReference>
<keyword evidence="9" id="KW-0663">Pyridoxal phosphate</keyword>